<protein>
    <recommendedName>
        <fullName evidence="10">Alcohol dehydrogenase N-terminal domain-containing protein</fullName>
    </recommendedName>
</protein>
<reference evidence="8 9" key="1">
    <citation type="journal article" date="2025" name="Microbiol. Resour. Announc.">
        <title>Draft genome sequences for Neonectria magnoliae and Neonectria punicea, canker pathogens of Liriodendron tulipifera and Acer saccharum in West Virginia.</title>
        <authorList>
            <person name="Petronek H.M."/>
            <person name="Kasson M.T."/>
            <person name="Metheny A.M."/>
            <person name="Stauder C.M."/>
            <person name="Lovett B."/>
            <person name="Lynch S.C."/>
            <person name="Garnas J.R."/>
            <person name="Kasson L.R."/>
            <person name="Stajich J.E."/>
        </authorList>
    </citation>
    <scope>NUCLEOTIDE SEQUENCE [LARGE SCALE GENOMIC DNA]</scope>
    <source>
        <strain evidence="8 9">NRRL 64653</strain>
    </source>
</reference>
<sequence>MHATGICNTDLACMVGKLPVEFPNPNVLDHEGAGVVRKVGAEVNHVQVGDKALLSYSFCRECRACKSNTPAYCDKSFQLNFGGRRLDGSRTLPLEDGTDIFSNIFGQSLFCRLAVVNQSSLVTTGARSIINVPDVKPGSFVTISGAGSVGSSAIVAAKFRQAAIIVAIDINTERLELAKALGATHTILGSDEHLVERVQEICQPYNGV</sequence>
<evidence type="ECO:0000256" key="5">
    <source>
        <dbReference type="ARBA" id="ARBA00023002"/>
    </source>
</evidence>
<dbReference type="EMBL" id="JAZAVJ010000001">
    <property type="protein sequence ID" value="KAK7425125.1"/>
    <property type="molecule type" value="Genomic_DNA"/>
</dbReference>
<accession>A0ABR1HV64</accession>
<evidence type="ECO:0000256" key="3">
    <source>
        <dbReference type="ARBA" id="ARBA00022723"/>
    </source>
</evidence>
<dbReference type="SUPFAM" id="SSF51735">
    <property type="entry name" value="NAD(P)-binding Rossmann-fold domains"/>
    <property type="match status" value="1"/>
</dbReference>
<evidence type="ECO:0000256" key="1">
    <source>
        <dbReference type="ARBA" id="ARBA00001947"/>
    </source>
</evidence>
<dbReference type="PANTHER" id="PTHR43350:SF11">
    <property type="entry name" value="ENOYL REDUCTASE (ER) DOMAIN-CONTAINING PROTEIN"/>
    <property type="match status" value="1"/>
</dbReference>
<evidence type="ECO:0008006" key="10">
    <source>
        <dbReference type="Google" id="ProtNLM"/>
    </source>
</evidence>
<dbReference type="Proteomes" id="UP001498476">
    <property type="component" value="Unassembled WGS sequence"/>
</dbReference>
<feature type="domain" description="Alcohol dehydrogenase-like C-terminal" evidence="6">
    <location>
        <begin position="149"/>
        <end position="203"/>
    </location>
</feature>
<comment type="cofactor">
    <cofactor evidence="1">
        <name>Zn(2+)</name>
        <dbReference type="ChEBI" id="CHEBI:29105"/>
    </cofactor>
</comment>
<proteinExistence type="inferred from homology"/>
<name>A0ABR1HV64_9HYPO</name>
<comment type="caution">
    <text evidence="8">The sequence shown here is derived from an EMBL/GenBank/DDBJ whole genome shotgun (WGS) entry which is preliminary data.</text>
</comment>
<dbReference type="Pfam" id="PF00107">
    <property type="entry name" value="ADH_zinc_N"/>
    <property type="match status" value="1"/>
</dbReference>
<evidence type="ECO:0000256" key="2">
    <source>
        <dbReference type="ARBA" id="ARBA00008072"/>
    </source>
</evidence>
<feature type="domain" description="Alcohol dehydrogenase-like N-terminal" evidence="7">
    <location>
        <begin position="1"/>
        <end position="80"/>
    </location>
</feature>
<dbReference type="InterPro" id="IPR013149">
    <property type="entry name" value="ADH-like_C"/>
</dbReference>
<keyword evidence="5" id="KW-0560">Oxidoreductase</keyword>
<evidence type="ECO:0000256" key="4">
    <source>
        <dbReference type="ARBA" id="ARBA00022833"/>
    </source>
</evidence>
<keyword evidence="3" id="KW-0479">Metal-binding</keyword>
<dbReference type="InterPro" id="IPR013154">
    <property type="entry name" value="ADH-like_N"/>
</dbReference>
<comment type="similarity">
    <text evidence="2">Belongs to the zinc-containing alcohol dehydrogenase family.</text>
</comment>
<dbReference type="SUPFAM" id="SSF50129">
    <property type="entry name" value="GroES-like"/>
    <property type="match status" value="1"/>
</dbReference>
<dbReference type="PANTHER" id="PTHR43350">
    <property type="entry name" value="NAD-DEPENDENT ALCOHOL DEHYDROGENASE"/>
    <property type="match status" value="1"/>
</dbReference>
<gene>
    <name evidence="8" type="ORF">QQX98_000039</name>
</gene>
<dbReference type="InterPro" id="IPR011032">
    <property type="entry name" value="GroES-like_sf"/>
</dbReference>
<evidence type="ECO:0000259" key="6">
    <source>
        <dbReference type="Pfam" id="PF00107"/>
    </source>
</evidence>
<keyword evidence="9" id="KW-1185">Reference proteome</keyword>
<evidence type="ECO:0000313" key="9">
    <source>
        <dbReference type="Proteomes" id="UP001498476"/>
    </source>
</evidence>
<dbReference type="Gene3D" id="3.90.180.10">
    <property type="entry name" value="Medium-chain alcohol dehydrogenases, catalytic domain"/>
    <property type="match status" value="1"/>
</dbReference>
<dbReference type="Gene3D" id="3.40.50.720">
    <property type="entry name" value="NAD(P)-binding Rossmann-like Domain"/>
    <property type="match status" value="1"/>
</dbReference>
<organism evidence="8 9">
    <name type="scientific">Neonectria punicea</name>
    <dbReference type="NCBI Taxonomy" id="979145"/>
    <lineage>
        <taxon>Eukaryota</taxon>
        <taxon>Fungi</taxon>
        <taxon>Dikarya</taxon>
        <taxon>Ascomycota</taxon>
        <taxon>Pezizomycotina</taxon>
        <taxon>Sordariomycetes</taxon>
        <taxon>Hypocreomycetidae</taxon>
        <taxon>Hypocreales</taxon>
        <taxon>Nectriaceae</taxon>
        <taxon>Neonectria</taxon>
    </lineage>
</organism>
<dbReference type="Pfam" id="PF08240">
    <property type="entry name" value="ADH_N"/>
    <property type="match status" value="1"/>
</dbReference>
<keyword evidence="4" id="KW-0862">Zinc</keyword>
<dbReference type="InterPro" id="IPR036291">
    <property type="entry name" value="NAD(P)-bd_dom_sf"/>
</dbReference>
<evidence type="ECO:0000313" key="8">
    <source>
        <dbReference type="EMBL" id="KAK7425125.1"/>
    </source>
</evidence>
<evidence type="ECO:0000259" key="7">
    <source>
        <dbReference type="Pfam" id="PF08240"/>
    </source>
</evidence>